<organism evidence="2 3">
    <name type="scientific">Snodgrassella alvi</name>
    <dbReference type="NCBI Taxonomy" id="1196083"/>
    <lineage>
        <taxon>Bacteria</taxon>
        <taxon>Pseudomonadati</taxon>
        <taxon>Pseudomonadota</taxon>
        <taxon>Betaproteobacteria</taxon>
        <taxon>Neisseriales</taxon>
        <taxon>Neisseriaceae</taxon>
        <taxon>Snodgrassella</taxon>
    </lineage>
</organism>
<dbReference type="Proteomes" id="UP000230202">
    <property type="component" value="Unassembled WGS sequence"/>
</dbReference>
<evidence type="ECO:0000313" key="3">
    <source>
        <dbReference type="Proteomes" id="UP000230202"/>
    </source>
</evidence>
<dbReference type="HAMAP" id="MF_00652">
    <property type="entry name" value="UPF0246"/>
    <property type="match status" value="1"/>
</dbReference>
<dbReference type="InterPro" id="IPR005583">
    <property type="entry name" value="YaaA"/>
</dbReference>
<protein>
    <recommendedName>
        <fullName evidence="1">UPF0246 protein BHC54_04070</fullName>
    </recommendedName>
</protein>
<evidence type="ECO:0000313" key="2">
    <source>
        <dbReference type="EMBL" id="PIT39943.1"/>
    </source>
</evidence>
<reference evidence="2" key="1">
    <citation type="journal article" date="2017" name="MBio">
        <title>Type VI secretion-mediated competition in the bee gut microbiome.</title>
        <authorList>
            <person name="Steele M.I."/>
            <person name="Kwong W.K."/>
            <person name="Powell J.E."/>
            <person name="Whiteley M."/>
            <person name="Moran N.A."/>
        </authorList>
    </citation>
    <scope>NUCLEOTIDE SEQUENCE [LARGE SCALE GENOMIC DNA]</scope>
    <source>
        <strain evidence="2">WkB273</strain>
    </source>
</reference>
<dbReference type="Pfam" id="PF03883">
    <property type="entry name" value="H2O2_YaaD"/>
    <property type="match status" value="1"/>
</dbReference>
<dbReference type="EMBL" id="MEIL01000023">
    <property type="protein sequence ID" value="PIT39943.1"/>
    <property type="molecule type" value="Genomic_DNA"/>
</dbReference>
<comment type="similarity">
    <text evidence="1">Belongs to the UPF0246 family.</text>
</comment>
<evidence type="ECO:0000256" key="1">
    <source>
        <dbReference type="HAMAP-Rule" id="MF_00652"/>
    </source>
</evidence>
<dbReference type="PANTHER" id="PTHR30283:SF4">
    <property type="entry name" value="PEROXIDE STRESS RESISTANCE PROTEIN YAAA"/>
    <property type="match status" value="1"/>
</dbReference>
<accession>A0A2N9X7T4</accession>
<dbReference type="PANTHER" id="PTHR30283">
    <property type="entry name" value="PEROXIDE STRESS RESPONSE PROTEIN YAAA"/>
    <property type="match status" value="1"/>
</dbReference>
<comment type="caution">
    <text evidence="2">The sequence shown here is derived from an EMBL/GenBank/DDBJ whole genome shotgun (WGS) entry which is preliminary data.</text>
</comment>
<sequence>MLTIIAAPTTQDFANPRLSDTYSQPQFLTRSEQLVQICRKLSLKQLEEIMHISPHLAEVNQQRFRDWKPPFTLDNALQAIFAYGGDIYNSMRVSELSLHELDYMQKTVSILSGLYGLLRPLDLIQPYRLSMNVRLENPKGINLYHFWHDILTNHLNQIETDTIIDLAFDNYFKVIDSDKLKAKVIKPVFLDEKAGKYMNVNAYDKEAMGLMTRFIVRNKLESSKMLHEFSDHGYQYCAKESNEHELVFKRSEKTAQQYQNRN</sequence>
<proteinExistence type="inferred from homology"/>
<name>A0A2N9X7T4_9NEIS</name>
<keyword evidence="3" id="KW-1185">Reference proteome</keyword>
<dbReference type="GO" id="GO:0033194">
    <property type="term" value="P:response to hydroperoxide"/>
    <property type="evidence" value="ECO:0007669"/>
    <property type="project" value="TreeGrafter"/>
</dbReference>
<dbReference type="GO" id="GO:0005829">
    <property type="term" value="C:cytosol"/>
    <property type="evidence" value="ECO:0007669"/>
    <property type="project" value="TreeGrafter"/>
</dbReference>
<dbReference type="AlphaFoldDB" id="A0A2N9X7T4"/>
<dbReference type="RefSeq" id="WP_100151873.1">
    <property type="nucleotide sequence ID" value="NZ_MEIL01000023.1"/>
</dbReference>
<gene>
    <name evidence="2" type="ORF">BHC54_04070</name>
</gene>